<name>A0A3M3U8H3_PSESJ</name>
<protein>
    <submittedName>
        <fullName evidence="1">Uncharacterized protein</fullName>
    </submittedName>
</protein>
<dbReference type="EMBL" id="RBPQ01000098">
    <property type="protein sequence ID" value="RMO29363.1"/>
    <property type="molecule type" value="Genomic_DNA"/>
</dbReference>
<evidence type="ECO:0000313" key="1">
    <source>
        <dbReference type="EMBL" id="RMO29363.1"/>
    </source>
</evidence>
<evidence type="ECO:0000313" key="2">
    <source>
        <dbReference type="Proteomes" id="UP000276886"/>
    </source>
</evidence>
<comment type="caution">
    <text evidence="1">The sequence shown here is derived from an EMBL/GenBank/DDBJ whole genome shotgun (WGS) entry which is preliminary data.</text>
</comment>
<proteinExistence type="predicted"/>
<dbReference type="Proteomes" id="UP000276886">
    <property type="component" value="Unassembled WGS sequence"/>
</dbReference>
<sequence>MANLLSLLRKRAPRAQMPSDGKVQILTYHGRSFVTGLLWHPLGSLTGYMKEARQFGRTQQMDIVA</sequence>
<organism evidence="1 2">
    <name type="scientific">Pseudomonas syringae pv. pisi</name>
    <dbReference type="NCBI Taxonomy" id="59510"/>
    <lineage>
        <taxon>Bacteria</taxon>
        <taxon>Pseudomonadati</taxon>
        <taxon>Pseudomonadota</taxon>
        <taxon>Gammaproteobacteria</taxon>
        <taxon>Pseudomonadales</taxon>
        <taxon>Pseudomonadaceae</taxon>
        <taxon>Pseudomonas</taxon>
        <taxon>Pseudomonas syringae</taxon>
    </lineage>
</organism>
<reference evidence="1 2" key="1">
    <citation type="submission" date="2018-08" db="EMBL/GenBank/DDBJ databases">
        <title>Recombination of ecologically and evolutionarily significant loci maintains genetic cohesion in the Pseudomonas syringae species complex.</title>
        <authorList>
            <person name="Dillon M."/>
            <person name="Thakur S."/>
            <person name="Almeida R.N.D."/>
            <person name="Weir B.S."/>
            <person name="Guttman D.S."/>
        </authorList>
    </citation>
    <scope>NUCLEOTIDE SEQUENCE [LARGE SCALE GENOMIC DNA]</scope>
    <source>
        <strain evidence="1 2">ICMP 2788</strain>
    </source>
</reference>
<dbReference type="AlphaFoldDB" id="A0A3M3U8H3"/>
<feature type="non-terminal residue" evidence="1">
    <location>
        <position position="65"/>
    </location>
</feature>
<gene>
    <name evidence="1" type="ORF">ALQ44_04945</name>
</gene>
<accession>A0A3M3U8H3</accession>